<dbReference type="AlphaFoldDB" id="A0AAE1GTB1"/>
<protein>
    <submittedName>
        <fullName evidence="2">Vacuolar membrane protease</fullName>
    </submittedName>
</protein>
<keyword evidence="2" id="KW-0645">Protease</keyword>
<evidence type="ECO:0000313" key="3">
    <source>
        <dbReference type="Proteomes" id="UP001219518"/>
    </source>
</evidence>
<keyword evidence="3" id="KW-1185">Reference proteome</keyword>
<dbReference type="EMBL" id="JAHWGI010000064">
    <property type="protein sequence ID" value="KAK3908579.1"/>
    <property type="molecule type" value="Genomic_DNA"/>
</dbReference>
<accession>A0AAE1GTB1</accession>
<sequence>MDKQTENSQEDEWDTPPPLPPQVQEVEQNDDMDSDPGVETIQETSVALDIADDDSENEAQVTARETPMRDISDDEMDGETQGTRVTEIIDLDKDEQETPNTYSSVTEQGNNTVHDVPNGATPENVSDSDPIIVTQTQERRGNTAIRFFTDSDNEDDPPPRTRRPVNYEQLTILIPENTRPRKSKGSGCECAPQPCLISPKKCCNIKKILQDEESRRQTKAFSHHRMDGHN</sequence>
<reference evidence="2" key="1">
    <citation type="submission" date="2021-07" db="EMBL/GenBank/DDBJ databases">
        <authorList>
            <person name="Catto M.A."/>
            <person name="Jacobson A."/>
            <person name="Kennedy G."/>
            <person name="Labadie P."/>
            <person name="Hunt B.G."/>
            <person name="Srinivasan R."/>
        </authorList>
    </citation>
    <scope>NUCLEOTIDE SEQUENCE</scope>
    <source>
        <strain evidence="2">PL_HMW_Pooled</strain>
        <tissue evidence="2">Head</tissue>
    </source>
</reference>
<feature type="compositionally biased region" description="Acidic residues" evidence="1">
    <location>
        <begin position="27"/>
        <end position="36"/>
    </location>
</feature>
<comment type="caution">
    <text evidence="2">The sequence shown here is derived from an EMBL/GenBank/DDBJ whole genome shotgun (WGS) entry which is preliminary data.</text>
</comment>
<keyword evidence="2" id="KW-0378">Hydrolase</keyword>
<dbReference type="GO" id="GO:0008233">
    <property type="term" value="F:peptidase activity"/>
    <property type="evidence" value="ECO:0007669"/>
    <property type="project" value="UniProtKB-KW"/>
</dbReference>
<organism evidence="2 3">
    <name type="scientific">Frankliniella fusca</name>
    <dbReference type="NCBI Taxonomy" id="407009"/>
    <lineage>
        <taxon>Eukaryota</taxon>
        <taxon>Metazoa</taxon>
        <taxon>Ecdysozoa</taxon>
        <taxon>Arthropoda</taxon>
        <taxon>Hexapoda</taxon>
        <taxon>Insecta</taxon>
        <taxon>Pterygota</taxon>
        <taxon>Neoptera</taxon>
        <taxon>Paraneoptera</taxon>
        <taxon>Thysanoptera</taxon>
        <taxon>Terebrantia</taxon>
        <taxon>Thripoidea</taxon>
        <taxon>Thripidae</taxon>
        <taxon>Frankliniella</taxon>
    </lineage>
</organism>
<reference evidence="2" key="2">
    <citation type="journal article" date="2023" name="BMC Genomics">
        <title>Pest status, molecular evolution, and epigenetic factors derived from the genome assembly of Frankliniella fusca, a thysanopteran phytovirus vector.</title>
        <authorList>
            <person name="Catto M.A."/>
            <person name="Labadie P.E."/>
            <person name="Jacobson A.L."/>
            <person name="Kennedy G.G."/>
            <person name="Srinivasan R."/>
            <person name="Hunt B.G."/>
        </authorList>
    </citation>
    <scope>NUCLEOTIDE SEQUENCE</scope>
    <source>
        <strain evidence="2">PL_HMW_Pooled</strain>
    </source>
</reference>
<proteinExistence type="predicted"/>
<evidence type="ECO:0000256" key="1">
    <source>
        <dbReference type="SAM" id="MobiDB-lite"/>
    </source>
</evidence>
<name>A0AAE1GTB1_9NEOP</name>
<dbReference type="GO" id="GO:0006508">
    <property type="term" value="P:proteolysis"/>
    <property type="evidence" value="ECO:0007669"/>
    <property type="project" value="UniProtKB-KW"/>
</dbReference>
<feature type="compositionally biased region" description="Polar residues" evidence="1">
    <location>
        <begin position="98"/>
        <end position="113"/>
    </location>
</feature>
<dbReference type="Proteomes" id="UP001219518">
    <property type="component" value="Unassembled WGS sequence"/>
</dbReference>
<feature type="region of interest" description="Disordered" evidence="1">
    <location>
        <begin position="1"/>
        <end position="113"/>
    </location>
</feature>
<evidence type="ECO:0000313" key="2">
    <source>
        <dbReference type="EMBL" id="KAK3908579.1"/>
    </source>
</evidence>
<gene>
    <name evidence="2" type="ORF">KUF71_003391</name>
</gene>